<feature type="region of interest" description="Disordered" evidence="1">
    <location>
        <begin position="1"/>
        <end position="30"/>
    </location>
</feature>
<comment type="interaction">
    <interactant intactId="EBI-25831943">
        <id>Q7L8T7</id>
    </interactant>
    <interactant intactId="EBI-466029">
        <id>P42858</id>
        <label>HTT</label>
    </interactant>
    <organismsDiffer>false</organismsDiffer>
    <experiments>6</experiments>
</comment>
<comment type="interaction">
    <interactant intactId="EBI-25831943">
        <id>Q7L8T7</id>
    </interactant>
    <interactant intactId="EBI-10975473">
        <id>O60333-2</id>
        <label>KIF1B</label>
    </interactant>
    <organismsDiffer>false</organismsDiffer>
    <experiments>3</experiments>
</comment>
<dbReference type="EMBL" id="AK097891">
    <property type="protein sequence ID" value="BAC05193.1"/>
    <property type="molecule type" value="mRNA"/>
</dbReference>
<comment type="interaction">
    <interactant intactId="EBI-25831943">
        <id>Q7L8T7</id>
    </interactant>
    <interactant intactId="EBI-15639515">
        <id>O15354</id>
        <label>GPR37</label>
    </interactant>
    <organismsDiffer>false</organismsDiffer>
    <experiments>3</experiments>
</comment>
<organism evidence="2">
    <name type="scientific">Homo sapiens</name>
    <name type="common">Human</name>
    <dbReference type="NCBI Taxonomy" id="9606"/>
    <lineage>
        <taxon>Eukaryota</taxon>
        <taxon>Metazoa</taxon>
        <taxon>Chordata</taxon>
        <taxon>Craniata</taxon>
        <taxon>Vertebrata</taxon>
        <taxon>Euteleostomi</taxon>
        <taxon>Mammalia</taxon>
        <taxon>Eutheria</taxon>
        <taxon>Euarchontoglires</taxon>
        <taxon>Primates</taxon>
        <taxon>Haplorrhini</taxon>
        <taxon>Catarrhini</taxon>
        <taxon>Hominidae</taxon>
        <taxon>Homo</taxon>
    </lineage>
</organism>
<comment type="interaction">
    <interactant intactId="EBI-25831943">
        <id>Q7L8T7</id>
    </interactant>
    <interactant intactId="EBI-5235340">
        <id>Q7Z699</id>
        <label>SPRED1</label>
    </interactant>
    <organismsDiffer>false</organismsDiffer>
    <experiments>3</experiments>
</comment>
<comment type="interaction">
    <interactant intactId="EBI-25831943">
        <id>Q7L8T7</id>
    </interactant>
    <interactant intactId="EBI-21535880">
        <id>Q92870-2</id>
        <label>APBB2</label>
    </interactant>
    <organismsDiffer>false</organismsDiffer>
    <experiments>3</experiments>
</comment>
<comment type="interaction">
    <interactant intactId="EBI-25831943">
        <id>Q7L8T7</id>
    </interactant>
    <interactant intactId="EBI-351506">
        <id>P06396</id>
        <label>GSN</label>
    </interactant>
    <organismsDiffer>false</organismsDiffer>
    <experiments>3</experiments>
</comment>
<comment type="interaction">
    <interactant intactId="EBI-25831943">
        <id>Q7L8T7</id>
    </interactant>
    <interactant intactId="EBI-348399">
        <id>P22607</id>
        <label>FGFR3</label>
    </interactant>
    <organismsDiffer>false</organismsDiffer>
    <experiments>3</experiments>
</comment>
<sequence>MSGGHSSPEPPRPWPLDRGSLPSPPAFPPGIATRATRAWAAPAKMLPCARSACRARDSGLASGTRAEVGGGPASEEYARRLAGCCPRLARPSLPTCEMHRTGLHLFNESFLSSCCEPGLEQAWVLWMGAGP</sequence>
<comment type="interaction">
    <interactant intactId="EBI-25831943">
        <id>Q7L8T7</id>
    </interactant>
    <interactant intactId="EBI-50433196">
        <id>A0A6Q8PF08</id>
        <label>PMP22</label>
    </interactant>
    <organismsDiffer>false</organismsDiffer>
    <experiments>3</experiments>
</comment>
<comment type="interaction">
    <interactant intactId="EBI-25831943">
        <id>Q7L8T7</id>
    </interactant>
    <interactant intactId="EBI-25860013">
        <id>P28799-2</id>
        <label>GRN</label>
    </interactant>
    <organismsDiffer>false</organismsDiffer>
    <experiments>3</experiments>
</comment>
<protein>
    <submittedName>
        <fullName evidence="2">cDNA FLJ40572 fis, clone THYMU2006170</fullName>
    </submittedName>
</protein>
<evidence type="ECO:0000256" key="1">
    <source>
        <dbReference type="SAM" id="MobiDB-lite"/>
    </source>
</evidence>
<comment type="interaction">
    <interactant intactId="EBI-25831943">
        <id>Q7L8T7</id>
    </interactant>
    <interactant intactId="EBI-396669">
        <id>Q9Y3C5</id>
        <label>RNF11</label>
    </interactant>
    <organismsDiffer>false</organismsDiffer>
    <experiments>3</experiments>
</comment>
<dbReference type="AlphaFoldDB" id="Q7L8T7"/>
<name>Q7L8T7_HUMAN</name>
<proteinExistence type="evidence at protein level"/>
<comment type="interaction">
    <interactant intactId="EBI-25831943">
        <id>Q7L8T7</id>
    </interactant>
    <interactant intactId="EBI-10976677">
        <id>G5E9A7</id>
        <label>DMWD</label>
    </interactant>
    <organismsDiffer>false</organismsDiffer>
    <experiments>3</experiments>
</comment>
<dbReference type="IntAct" id="Q7L8T7">
    <property type="interactions" value="13"/>
</dbReference>
<comment type="interaction">
    <interactant intactId="EBI-25831943">
        <id>Q7L8T7</id>
    </interactant>
    <interactant intactId="EBI-720609">
        <id>O76024</id>
        <label>WFS1</label>
    </interactant>
    <organismsDiffer>false</organismsDiffer>
    <experiments>3</experiments>
</comment>
<evidence type="ECO:0000313" key="2">
    <source>
        <dbReference type="EMBL" id="BAC05193.1"/>
    </source>
</evidence>
<comment type="interaction">
    <interactant intactId="EBI-25831943">
        <id>Q7L8T7</id>
    </interactant>
    <interactant intactId="EBI-747754">
        <id>P28799</id>
        <label>GRN</label>
    </interactant>
    <organismsDiffer>false</organismsDiffer>
    <experiments>3</experiments>
</comment>
<comment type="interaction">
    <interactant intactId="EBI-25831943">
        <id>Q7L8T7</id>
    </interactant>
    <interactant intactId="EBI-352682">
        <id>P04792</id>
        <label>HSPB1</label>
    </interactant>
    <organismsDiffer>false</organismsDiffer>
    <experiments>3</experiments>
</comment>
<accession>Q7L8T7</accession>
<reference evidence="2" key="1">
    <citation type="journal article" date="2004" name="Nat. Genet.">
        <title>Complete sequencing and characterization of 21,243 full-length human cDNAs.</title>
        <authorList>
            <person name="Ota T."/>
            <person name="Suzuki Y."/>
            <person name="Nishikawa T."/>
            <person name="Otsuki T."/>
            <person name="Sugiyama T."/>
            <person name="Irie R."/>
            <person name="Wakamatsu A."/>
            <person name="Hayashi K."/>
            <person name="Sato H."/>
            <person name="Nagai K."/>
            <person name="Kimura K."/>
            <person name="Makita H."/>
            <person name="Sekine M."/>
            <person name="Obayashi M."/>
            <person name="Nishi T."/>
            <person name="Shibahara T."/>
            <person name="Tanaka T."/>
            <person name="Ishii S."/>
            <person name="Yamamoto J."/>
            <person name="Saito K."/>
            <person name="Kawai Y."/>
            <person name="Isono Y."/>
            <person name="Nakamura Y."/>
            <person name="Nagahari K."/>
            <person name="Murakami K."/>
            <person name="Yasuda T."/>
            <person name="Iwayanagi T."/>
            <person name="Wagatsuma M."/>
            <person name="Shiratori A."/>
            <person name="Sudo H."/>
            <person name="Hosoiri T."/>
            <person name="Kaku Y."/>
            <person name="Kodaira H."/>
            <person name="Kondo H."/>
            <person name="Sugawara M."/>
            <person name="Takahashi M."/>
            <person name="Kanda K."/>
            <person name="Yokoi T."/>
            <person name="Furuya T."/>
            <person name="Kikkawa E."/>
            <person name="Omura Y."/>
            <person name="Abe K."/>
            <person name="Kamihara K."/>
            <person name="Katsuta N."/>
            <person name="Sato K."/>
            <person name="Tanikawa M."/>
            <person name="Yamazaki M."/>
            <person name="Ninomiya K."/>
            <person name="Ishibashi T."/>
            <person name="Yamashita H."/>
            <person name="Murakawa K."/>
            <person name="Fujimori K."/>
            <person name="Tanai H."/>
            <person name="Kimata M."/>
            <person name="Watanabe M."/>
            <person name="Hiraoka S."/>
            <person name="Chiba Y."/>
            <person name="Ishida S."/>
            <person name="Ono Y."/>
            <person name="Takiguchi S."/>
            <person name="Watanabe S."/>
            <person name="Yosida M."/>
            <person name="Hotuta T."/>
            <person name="Kusano J."/>
            <person name="Kanehori K."/>
            <person name="Takahashi-Fujii A."/>
            <person name="Hara H."/>
            <person name="Tanase T."/>
            <person name="Nomura Y."/>
            <person name="Togiya S."/>
            <person name="Komai F."/>
            <person name="Hara R."/>
            <person name="Takeuchi K."/>
            <person name="Arita M."/>
            <person name="Imose N."/>
            <person name="Musashino K."/>
            <person name="Yuuki H."/>
            <person name="Oshima A."/>
            <person name="Sasaki N."/>
            <person name="Aotsuka S."/>
            <person name="Yoshikawa Y."/>
            <person name="Matsunawa H."/>
            <person name="Ichihara T."/>
            <person name="Shiohata N."/>
            <person name="Sano S."/>
            <person name="Moriya S."/>
            <person name="Momiyama H."/>
            <person name="Satoh N."/>
            <person name="Takami S."/>
            <person name="Terashima Y."/>
            <person name="Suzuki O."/>
            <person name="Nakagawa S."/>
            <person name="Senoh A."/>
            <person name="Mizoguchi H."/>
            <person name="Goto Y."/>
            <person name="Shimizu F."/>
            <person name="Wakebe H."/>
            <person name="Hishigaki H."/>
            <person name="Watanabe T."/>
            <person name="Sugiyama A."/>
            <person name="Takemoto M."/>
            <person name="Kawakami B."/>
            <person name="Yamazaki M."/>
            <person name="Watanabe K."/>
            <person name="Kumagai A."/>
            <person name="Itakura S."/>
            <person name="Fukuzumi Y."/>
            <person name="Fujimori Y."/>
            <person name="Komiyama M."/>
            <person name="Tashiro H."/>
            <person name="Tanigami A."/>
            <person name="Fujiwara T."/>
            <person name="Ono T."/>
            <person name="Yamada K."/>
            <person name="Fujii Y."/>
            <person name="Ozaki K."/>
            <person name="Hirao M."/>
            <person name="Ohmori Y."/>
            <person name="Kawabata A."/>
            <person name="Hikiji T."/>
            <person name="Kobatake N."/>
            <person name="Inagaki H."/>
            <person name="Ikema Y."/>
            <person name="Okamoto S."/>
            <person name="Okitani R."/>
            <person name="Kawakami T."/>
            <person name="Noguchi S."/>
            <person name="Itoh T."/>
            <person name="Shigeta K."/>
            <person name="Senba T."/>
            <person name="Matsumura K."/>
            <person name="Nakajima Y."/>
            <person name="Mizuno T."/>
            <person name="Morinaga M."/>
            <person name="Sasaki M."/>
            <person name="Togashi T."/>
            <person name="Oyama M."/>
            <person name="Hata H."/>
            <person name="Watanabe M."/>
            <person name="Komatsu T."/>
            <person name="Mizushima-Sugano J."/>
            <person name="Satoh T."/>
            <person name="Shirai Y."/>
            <person name="Takahashi Y."/>
            <person name="Nakagawa K."/>
            <person name="Okumura K."/>
            <person name="Nagase T."/>
            <person name="Nomura N."/>
            <person name="Kikuchi H."/>
            <person name="Masuho Y."/>
            <person name="Yamashita R."/>
            <person name="Nakai K."/>
            <person name="Yada T."/>
            <person name="Nakamura Y."/>
            <person name="Ohara O."/>
            <person name="Isogai T."/>
            <person name="Sugano S."/>
        </authorList>
    </citation>
    <scope>NUCLEOTIDE SEQUENCE</scope>
    <source>
        <tissue evidence="2">Thymus</tissue>
    </source>
</reference>